<accession>D9WQZ1</accession>
<dbReference type="EMBL" id="GG657754">
    <property type="protein sequence ID" value="EFL21968.1"/>
    <property type="molecule type" value="Genomic_DNA"/>
</dbReference>
<gene>
    <name evidence="1" type="ORF">SSOG_01680</name>
</gene>
<sequence>MSELENWKQRREGESLRRRQDARILSEDELSNAIAKAQADLLDQVTLAL</sequence>
<dbReference type="STRING" id="457427.SSOG_01680"/>
<proteinExistence type="predicted"/>
<dbReference type="HOGENOM" id="CLU_3141203_0_0_11"/>
<name>D9WQZ1_9ACTN</name>
<evidence type="ECO:0000313" key="2">
    <source>
        <dbReference type="Proteomes" id="UP000003963"/>
    </source>
</evidence>
<dbReference type="RefSeq" id="WP_009713789.1">
    <property type="nucleotide sequence ID" value="NZ_GG657754.1"/>
</dbReference>
<dbReference type="Proteomes" id="UP000003963">
    <property type="component" value="Unassembled WGS sequence"/>
</dbReference>
<evidence type="ECO:0000313" key="1">
    <source>
        <dbReference type="EMBL" id="EFL21968.1"/>
    </source>
</evidence>
<protein>
    <submittedName>
        <fullName evidence="1">Uncharacterized protein</fullName>
    </submittedName>
</protein>
<reference evidence="1 2" key="1">
    <citation type="submission" date="2009-02" db="EMBL/GenBank/DDBJ databases">
        <title>Annotation of Streptomyces hygroscopicus strain ATCC 53653.</title>
        <authorList>
            <consortium name="The Broad Institute Genome Sequencing Platform"/>
            <consortium name="Broad Institute Microbial Sequencing Center"/>
            <person name="Fischbach M."/>
            <person name="Godfrey P."/>
            <person name="Ward D."/>
            <person name="Young S."/>
            <person name="Zeng Q."/>
            <person name="Koehrsen M."/>
            <person name="Alvarado L."/>
            <person name="Berlin A.M."/>
            <person name="Bochicchio J."/>
            <person name="Borenstein D."/>
            <person name="Chapman S.B."/>
            <person name="Chen Z."/>
            <person name="Engels R."/>
            <person name="Freedman E."/>
            <person name="Gellesch M."/>
            <person name="Goldberg J."/>
            <person name="Griggs A."/>
            <person name="Gujja S."/>
            <person name="Heilman E.R."/>
            <person name="Heiman D.I."/>
            <person name="Hepburn T.A."/>
            <person name="Howarth C."/>
            <person name="Jen D."/>
            <person name="Larson L."/>
            <person name="Lewis B."/>
            <person name="Mehta T."/>
            <person name="Park D."/>
            <person name="Pearson M."/>
            <person name="Richards J."/>
            <person name="Roberts A."/>
            <person name="Saif S."/>
            <person name="Shea T.D."/>
            <person name="Shenoy N."/>
            <person name="Sisk P."/>
            <person name="Stolte C."/>
            <person name="Sykes S.N."/>
            <person name="Thomson T."/>
            <person name="Walk T."/>
            <person name="White J."/>
            <person name="Yandava C."/>
            <person name="Straight P."/>
            <person name="Clardy J."/>
            <person name="Hung D."/>
            <person name="Kolter R."/>
            <person name="Mekalanos J."/>
            <person name="Walker S."/>
            <person name="Walsh C.T."/>
            <person name="Wieland-Brown L.C."/>
            <person name="Haas B."/>
            <person name="Nusbaum C."/>
            <person name="Birren B."/>
        </authorList>
    </citation>
    <scope>NUCLEOTIDE SEQUENCE [LARGE SCALE GENOMIC DNA]</scope>
    <source>
        <strain evidence="1 2">ATCC 53653</strain>
    </source>
</reference>
<keyword evidence="2" id="KW-1185">Reference proteome</keyword>
<dbReference type="AlphaFoldDB" id="D9WQZ1"/>
<organism evidence="1 2">
    <name type="scientific">Streptomyces himastatinicus ATCC 53653</name>
    <dbReference type="NCBI Taxonomy" id="457427"/>
    <lineage>
        <taxon>Bacteria</taxon>
        <taxon>Bacillati</taxon>
        <taxon>Actinomycetota</taxon>
        <taxon>Actinomycetes</taxon>
        <taxon>Kitasatosporales</taxon>
        <taxon>Streptomycetaceae</taxon>
        <taxon>Streptomyces</taxon>
        <taxon>Streptomyces violaceusniger group</taxon>
    </lineage>
</organism>